<dbReference type="InterPro" id="IPR021276">
    <property type="entry name" value="DUF2855"/>
</dbReference>
<dbReference type="EMBL" id="UINC01005494">
    <property type="protein sequence ID" value="SVA21678.1"/>
    <property type="molecule type" value="Genomic_DNA"/>
</dbReference>
<evidence type="ECO:0008006" key="2">
    <source>
        <dbReference type="Google" id="ProtNLM"/>
    </source>
</evidence>
<organism evidence="1">
    <name type="scientific">marine metagenome</name>
    <dbReference type="NCBI Taxonomy" id="408172"/>
    <lineage>
        <taxon>unclassified sequences</taxon>
        <taxon>metagenomes</taxon>
        <taxon>ecological metagenomes</taxon>
    </lineage>
</organism>
<gene>
    <name evidence="1" type="ORF">METZ01_LOCUS74532</name>
</gene>
<dbReference type="AlphaFoldDB" id="A0A381U203"/>
<protein>
    <recommendedName>
        <fullName evidence="2">DUF2855 domain-containing protein</fullName>
    </recommendedName>
</protein>
<dbReference type="Pfam" id="PF11017">
    <property type="entry name" value="DUF2855"/>
    <property type="match status" value="1"/>
</dbReference>
<proteinExistence type="predicted"/>
<evidence type="ECO:0000313" key="1">
    <source>
        <dbReference type="EMBL" id="SVA21678.1"/>
    </source>
</evidence>
<sequence length="343" mass="37995">VASETFDSHLGPDQVLLKVDRFALTSNNISYCLAGDTLGYWGFFPATEGFGRIPAMGYSDVIASKHPDIKVGDRYWGFYPMSNYLIVQAGNISKSGFADVSPHRLPYAPIYSQFNNTKANPFYEEAREDHDLLLRGLFLTSWLVEDFMFDNDYFGAESYVITCASSKTSIALAFAVKQRGGKKTIGMTSESNVEFCKDLDCYDVIITYDQAESLDSSEAIIIVDMAGNFNAMKTLHEHFQENVKYSCKVGATHISALDGDLNALPGITPIFFFAPAQVEKRNQEWGSGKVQKLIGQALKDFQKFSDQWMSVSRGSGTEAIGQTYTKVLSGKASPKEGFILSMK</sequence>
<dbReference type="SUPFAM" id="SSF50129">
    <property type="entry name" value="GroES-like"/>
    <property type="match status" value="1"/>
</dbReference>
<name>A0A381U203_9ZZZZ</name>
<dbReference type="InterPro" id="IPR011032">
    <property type="entry name" value="GroES-like_sf"/>
</dbReference>
<reference evidence="1" key="1">
    <citation type="submission" date="2018-05" db="EMBL/GenBank/DDBJ databases">
        <authorList>
            <person name="Lanie J.A."/>
            <person name="Ng W.-L."/>
            <person name="Kazmierczak K.M."/>
            <person name="Andrzejewski T.M."/>
            <person name="Davidsen T.M."/>
            <person name="Wayne K.J."/>
            <person name="Tettelin H."/>
            <person name="Glass J.I."/>
            <person name="Rusch D."/>
            <person name="Podicherti R."/>
            <person name="Tsui H.-C.T."/>
            <person name="Winkler M.E."/>
        </authorList>
    </citation>
    <scope>NUCLEOTIDE SEQUENCE</scope>
</reference>
<feature type="non-terminal residue" evidence="1">
    <location>
        <position position="1"/>
    </location>
</feature>
<accession>A0A381U203</accession>
<dbReference type="Gene3D" id="3.90.180.10">
    <property type="entry name" value="Medium-chain alcohol dehydrogenases, catalytic domain"/>
    <property type="match status" value="1"/>
</dbReference>